<feature type="compositionally biased region" description="Acidic residues" evidence="1">
    <location>
        <begin position="142"/>
        <end position="151"/>
    </location>
</feature>
<dbReference type="InterPro" id="IPR021735">
    <property type="entry name" value="DUF3306"/>
</dbReference>
<feature type="region of interest" description="Disordered" evidence="1">
    <location>
        <begin position="1"/>
        <end position="75"/>
    </location>
</feature>
<feature type="region of interest" description="Disordered" evidence="1">
    <location>
        <begin position="140"/>
        <end position="200"/>
    </location>
</feature>
<organism evidence="2 3">
    <name type="scientific">Vibrio gelatinilyticus</name>
    <dbReference type="NCBI Taxonomy" id="2893468"/>
    <lineage>
        <taxon>Bacteria</taxon>
        <taxon>Pseudomonadati</taxon>
        <taxon>Pseudomonadota</taxon>
        <taxon>Gammaproteobacteria</taxon>
        <taxon>Vibrionales</taxon>
        <taxon>Vibrionaceae</taxon>
        <taxon>Vibrio</taxon>
    </lineage>
</organism>
<proteinExistence type="predicted"/>
<dbReference type="Pfam" id="PF11748">
    <property type="entry name" value="DUF3306"/>
    <property type="match status" value="1"/>
</dbReference>
<reference evidence="2" key="1">
    <citation type="submission" date="2021-11" db="EMBL/GenBank/DDBJ databases">
        <title>Vibrio ZSDE26 sp. nov. and Vibrio ZSDZ34 sp. nov., isolated from coastal seawater in Qingdao.</title>
        <authorList>
            <person name="Zhang P."/>
        </authorList>
    </citation>
    <scope>NUCLEOTIDE SEQUENCE</scope>
    <source>
        <strain evidence="2">ZSDZ34</strain>
    </source>
</reference>
<dbReference type="Proteomes" id="UP001139488">
    <property type="component" value="Unassembled WGS sequence"/>
</dbReference>
<name>A0A9X2AYE8_9VIBR</name>
<comment type="caution">
    <text evidence="2">The sequence shown here is derived from an EMBL/GenBank/DDBJ whole genome shotgun (WGS) entry which is preliminary data.</text>
</comment>
<keyword evidence="3" id="KW-1185">Reference proteome</keyword>
<accession>A0A9X2AYE8</accession>
<evidence type="ECO:0000313" key="3">
    <source>
        <dbReference type="Proteomes" id="UP001139488"/>
    </source>
</evidence>
<feature type="compositionally biased region" description="Low complexity" evidence="1">
    <location>
        <begin position="33"/>
        <end position="47"/>
    </location>
</feature>
<evidence type="ECO:0000256" key="1">
    <source>
        <dbReference type="SAM" id="MobiDB-lite"/>
    </source>
</evidence>
<feature type="compositionally biased region" description="Polar residues" evidence="1">
    <location>
        <begin position="57"/>
        <end position="71"/>
    </location>
</feature>
<feature type="compositionally biased region" description="Acidic residues" evidence="1">
    <location>
        <begin position="171"/>
        <end position="180"/>
    </location>
</feature>
<protein>
    <submittedName>
        <fullName evidence="2">DUF3306 domain-containing protein</fullName>
    </submittedName>
</protein>
<dbReference type="AlphaFoldDB" id="A0A9X2AYE8"/>
<gene>
    <name evidence="2" type="ORF">LNL84_06950</name>
</gene>
<dbReference type="EMBL" id="JAJNNZ010000004">
    <property type="protein sequence ID" value="MCJ2376572.1"/>
    <property type="molecule type" value="Genomic_DNA"/>
</dbReference>
<sequence length="200" mass="21813">MANNFIHRWSKRKLDSDADSAVDSSIVEKNQQASTLSELTAASSSSTPDTGEEALTNVASTGTDNETCQNNEQEKEELSVAQLLVSEADKSVKKAALRKLFMSPEFNVVDGLNDYDHDYASVKSLSSDVAATLRNWVKDVTDEPEPSDEIETVQSREVEESSVAAVNEPTELVDEKDDLQESSSDTLSTEDDSESSNRLA</sequence>
<evidence type="ECO:0000313" key="2">
    <source>
        <dbReference type="EMBL" id="MCJ2376572.1"/>
    </source>
</evidence>
<dbReference type="RefSeq" id="WP_244356233.1">
    <property type="nucleotide sequence ID" value="NZ_JAJNNZ010000004.1"/>
</dbReference>